<dbReference type="EMBL" id="CAJHOF010000005">
    <property type="protein sequence ID" value="CAD7287942.1"/>
    <property type="molecule type" value="Genomic_DNA"/>
</dbReference>
<evidence type="ECO:0000313" key="1">
    <source>
        <dbReference type="EMBL" id="CAD7287942.1"/>
    </source>
</evidence>
<reference evidence="1 2" key="1">
    <citation type="submission" date="2020-11" db="EMBL/GenBank/DDBJ databases">
        <authorList>
            <person name="Peeters C."/>
        </authorList>
    </citation>
    <scope>NUCLEOTIDE SEQUENCE [LARGE SCALE GENOMIC DNA]</scope>
    <source>
        <strain evidence="1 2">LMG 7974</strain>
    </source>
</reference>
<name>A0ABM8Q4W9_9BACT</name>
<proteinExistence type="predicted"/>
<organism evidence="1 2">
    <name type="scientific">Campylobacter majalis</name>
    <dbReference type="NCBI Taxonomy" id="2790656"/>
    <lineage>
        <taxon>Bacteria</taxon>
        <taxon>Pseudomonadati</taxon>
        <taxon>Campylobacterota</taxon>
        <taxon>Epsilonproteobacteria</taxon>
        <taxon>Campylobacterales</taxon>
        <taxon>Campylobacteraceae</taxon>
        <taxon>Campylobacter</taxon>
    </lineage>
</organism>
<evidence type="ECO:0000313" key="2">
    <source>
        <dbReference type="Proteomes" id="UP000789803"/>
    </source>
</evidence>
<protein>
    <submittedName>
        <fullName evidence="1">Uncharacterized protein</fullName>
    </submittedName>
</protein>
<dbReference type="Proteomes" id="UP000789803">
    <property type="component" value="Unassembled WGS sequence"/>
</dbReference>
<keyword evidence="2" id="KW-1185">Reference proteome</keyword>
<comment type="caution">
    <text evidence="1">The sequence shown here is derived from an EMBL/GenBank/DDBJ whole genome shotgun (WGS) entry which is preliminary data.</text>
</comment>
<accession>A0ABM8Q4W9</accession>
<gene>
    <name evidence="1" type="ORF">LMG7974_00788</name>
</gene>
<sequence>MRIFSLVCCCLISLFAMDGILIKYYDKSGEEICNTQTKNSYTTQDRKSVSERLLKYNNYCYYQSDNLENYWHKNAPSLATLRTSQLAGCSDAFVSSKSNLDPIGSPLFIDPDDWDKANFTTSITLNQQRSISVVVPKTKDDKCPTTCPLSVNIKVTDYYYNRQYNILGINCDKNANYSDIAGIKESNFGTSYNNSKKGFCEIPLGTYGIYDKLDIEIDYNAKDTPKDERGIILAWKKYGCNLVPIPANYYTYKEPRVQKEYRVVDEVYANMVKNNKKDINWLWRSPIRTKTAGVSNRFCVVASIKNSDGKREQVYPNEAIIRFNYQVLKGEQSQVDGKYIRNRTISFGQNAASGYADRLYRIKTNELFNCFRLGNNMEDMLTPDAFIQVFETINHVVPSDAYNISKGTKNSDNYAVVPAAFRLYFKEQKTQDYENFINKEINPSFEILKESSDDNSTKYNQDKDTLYLRAGRTYTPKIDLLQIDEKNKRYKKIPIHTGAVINYGTYTSVLGKYYKEFNKPFMLPLINDKECEYHADALPSANGVKFNVIDNIANNIQNITYDDVMRYEVSIQDDDWTLVDQPLKNPTQQDKEYIKEYGYQCKGIEIAGLHDVPFYDENLTHCHIKTTSPRYIEFIPDKFQFDFDKVSNQNMTDKNDFTYTGGLDTDKNISKMYASVNFDVTALNLAKQPLKNFTNECYASDLYLKLSYNDDVKSIYQSKKDHFAKNLKLKDDIKFVSDLNISFDERADTYDSQKLVNSYVYHDSNIPIKINKENFTKDIKNVKVGFNYKKDELLPHNPFVVITPEFNIDEVGLGLQHYVMNFYDEYPKNSTQLYKDQHFFKEYKDIFTDTINANVATFLYGNVQAPLHVGPANADGFDGMIYYTFYCSDCNISALPSYTLKTSVPYPGSGTWYINTAHNLIREGHFDNYESQMATNFTYYLESIDAIKSGRQKVKFQNNISGLDTILLDLEKYGFWLRYGANKYKNKIQVKFEDHKSGGWGGYGYDIDGYKDGKTPNVIMQFQEDNAKTKKSKRIQW</sequence>